<sequence>IHFLLKTRSFSCSSRFLTLPKTCRVFILIACSFLYVQKLCKSDV</sequence>
<reference evidence="1" key="1">
    <citation type="submission" date="2014-05" db="EMBL/GenBank/DDBJ databases">
        <authorList>
            <person name="Chronopoulou M."/>
        </authorList>
    </citation>
    <scope>NUCLEOTIDE SEQUENCE</scope>
    <source>
        <tissue evidence="1">Whole organism</tissue>
    </source>
</reference>
<proteinExistence type="predicted"/>
<organism evidence="1">
    <name type="scientific">Lepeophtheirus salmonis</name>
    <name type="common">Salmon louse</name>
    <name type="synonym">Caligus salmonis</name>
    <dbReference type="NCBI Taxonomy" id="72036"/>
    <lineage>
        <taxon>Eukaryota</taxon>
        <taxon>Metazoa</taxon>
        <taxon>Ecdysozoa</taxon>
        <taxon>Arthropoda</taxon>
        <taxon>Crustacea</taxon>
        <taxon>Multicrustacea</taxon>
        <taxon>Hexanauplia</taxon>
        <taxon>Copepoda</taxon>
        <taxon>Siphonostomatoida</taxon>
        <taxon>Caligidae</taxon>
        <taxon>Lepeophtheirus</taxon>
    </lineage>
</organism>
<dbReference type="AlphaFoldDB" id="A0A0K2SZZ9"/>
<evidence type="ECO:0000313" key="1">
    <source>
        <dbReference type="EMBL" id="CDW18811.1"/>
    </source>
</evidence>
<feature type="non-terminal residue" evidence="1">
    <location>
        <position position="1"/>
    </location>
</feature>
<name>A0A0K2SZZ9_LEPSM</name>
<protein>
    <submittedName>
        <fullName evidence="1">Uncharacterized protein</fullName>
    </submittedName>
</protein>
<accession>A0A0K2SZZ9</accession>
<dbReference type="EMBL" id="HACA01001450">
    <property type="protein sequence ID" value="CDW18811.1"/>
    <property type="molecule type" value="Transcribed_RNA"/>
</dbReference>